<reference evidence="3 4" key="1">
    <citation type="submission" date="2019-12" db="EMBL/GenBank/DDBJ databases">
        <title>Genome sequenceing of Clostridium bovifaecis.</title>
        <authorList>
            <person name="Yao Y."/>
        </authorList>
    </citation>
    <scope>NUCLEOTIDE SEQUENCE [LARGE SCALE GENOMIC DNA]</scope>
    <source>
        <strain evidence="3 4">BXX</strain>
    </source>
</reference>
<dbReference type="EMBL" id="CP046522">
    <property type="protein sequence ID" value="QGU94861.1"/>
    <property type="molecule type" value="Genomic_DNA"/>
</dbReference>
<dbReference type="InterPro" id="IPR025736">
    <property type="entry name" value="PucR_C-HTH_dom"/>
</dbReference>
<keyword evidence="4" id="KW-1185">Reference proteome</keyword>
<name>A0A6I6EX95_9CLOT</name>
<protein>
    <submittedName>
        <fullName evidence="3">Transcriptional regulator</fullName>
    </submittedName>
</protein>
<feature type="domain" description="Putative sugar diacid recognition" evidence="1">
    <location>
        <begin position="4"/>
        <end position="133"/>
    </location>
</feature>
<dbReference type="Pfam" id="PF13556">
    <property type="entry name" value="HTH_30"/>
    <property type="match status" value="1"/>
</dbReference>
<dbReference type="InterPro" id="IPR042070">
    <property type="entry name" value="PucR_C-HTH_sf"/>
</dbReference>
<evidence type="ECO:0000313" key="3">
    <source>
        <dbReference type="EMBL" id="QGU94861.1"/>
    </source>
</evidence>
<sequence>MIYITTELAQNIVIKMMDIIPYNINIMNEKGIIIGSGDASRINKSHEGALEALKKERAIEVYDAVKGVKPGINAPILFNNKAIGVVGISGNPDEVRPFSEILRIAVELLINQEYTFTNKTLYERHREEFLYELANRTTPYTKSFIERGLTLEIDVTIPKIAIIFNFEEEVREEIRKTVYNSAQKDEFYTTLNSTNIVIFMKENKSVKKRIDKIIGNLNFKVNIGVGNREEILGISVKQGLQALNIGKKIEADSYIHFYNNLYFVSYLANLKGDKRLSYIIDKLDREGKQASLLNTLVTYINMSGEMNQTAEALHIHRNTLNYRLEKIRDITGKNPKQLLDLFELYISYIITKL</sequence>
<dbReference type="Pfam" id="PF05651">
    <property type="entry name" value="Diacid_rec"/>
    <property type="match status" value="1"/>
</dbReference>
<feature type="domain" description="PucR C-terminal helix-turn-helix" evidence="2">
    <location>
        <begin position="292"/>
        <end position="348"/>
    </location>
</feature>
<dbReference type="PANTHER" id="PTHR33744">
    <property type="entry name" value="CARBOHYDRATE DIACID REGULATOR"/>
    <property type="match status" value="1"/>
</dbReference>
<evidence type="ECO:0000259" key="2">
    <source>
        <dbReference type="Pfam" id="PF13556"/>
    </source>
</evidence>
<dbReference type="InterPro" id="IPR008599">
    <property type="entry name" value="Diacid_rec"/>
</dbReference>
<accession>A0A6I6EX95</accession>
<gene>
    <name evidence="3" type="ORF">GOM49_06895</name>
</gene>
<dbReference type="Gene3D" id="1.10.10.2840">
    <property type="entry name" value="PucR C-terminal helix-turn-helix domain"/>
    <property type="match status" value="1"/>
</dbReference>
<evidence type="ECO:0000259" key="1">
    <source>
        <dbReference type="Pfam" id="PF05651"/>
    </source>
</evidence>
<dbReference type="InterPro" id="IPR051448">
    <property type="entry name" value="CdaR-like_regulators"/>
</dbReference>
<evidence type="ECO:0000313" key="4">
    <source>
        <dbReference type="Proteomes" id="UP000422764"/>
    </source>
</evidence>
<dbReference type="Proteomes" id="UP000422764">
    <property type="component" value="Chromosome"/>
</dbReference>
<dbReference type="PANTHER" id="PTHR33744:SF16">
    <property type="entry name" value="CARBOHYDRATE DIACID REGULATOR"/>
    <property type="match status" value="1"/>
</dbReference>
<proteinExistence type="predicted"/>
<organism evidence="3 4">
    <name type="scientific">Clostridium bovifaecis</name>
    <dbReference type="NCBI Taxonomy" id="2184719"/>
    <lineage>
        <taxon>Bacteria</taxon>
        <taxon>Bacillati</taxon>
        <taxon>Bacillota</taxon>
        <taxon>Clostridia</taxon>
        <taxon>Eubacteriales</taxon>
        <taxon>Clostridiaceae</taxon>
        <taxon>Clostridium</taxon>
    </lineage>
</organism>
<dbReference type="AlphaFoldDB" id="A0A6I6EX95"/>